<gene>
    <name evidence="1" type="ORF">PFISCL1PPCAC_8265</name>
</gene>
<comment type="caution">
    <text evidence="1">The sequence shown here is derived from an EMBL/GenBank/DDBJ whole genome shotgun (WGS) entry which is preliminary data.</text>
</comment>
<dbReference type="AlphaFoldDB" id="A0AAV5VCH0"/>
<feature type="non-terminal residue" evidence="1">
    <location>
        <position position="1"/>
    </location>
</feature>
<protein>
    <submittedName>
        <fullName evidence="1">Uncharacterized protein</fullName>
    </submittedName>
</protein>
<dbReference type="EMBL" id="BTSY01000002">
    <property type="protein sequence ID" value="GMT16968.1"/>
    <property type="molecule type" value="Genomic_DNA"/>
</dbReference>
<feature type="non-terminal residue" evidence="1">
    <location>
        <position position="78"/>
    </location>
</feature>
<dbReference type="Proteomes" id="UP001432322">
    <property type="component" value="Unassembled WGS sequence"/>
</dbReference>
<accession>A0AAV5VCH0</accession>
<reference evidence="1" key="1">
    <citation type="submission" date="2023-10" db="EMBL/GenBank/DDBJ databases">
        <title>Genome assembly of Pristionchus species.</title>
        <authorList>
            <person name="Yoshida K."/>
            <person name="Sommer R.J."/>
        </authorList>
    </citation>
    <scope>NUCLEOTIDE SEQUENCE</scope>
    <source>
        <strain evidence="1">RS5133</strain>
    </source>
</reference>
<name>A0AAV5VCH0_9BILA</name>
<sequence>LPNLFSYFREGTLVVQRPHELATESLAHSDYFPSTSFESIHHFGRSERRTVILGQSPLLGLNTGHQIGIRILVSNCSF</sequence>
<organism evidence="1 2">
    <name type="scientific">Pristionchus fissidentatus</name>
    <dbReference type="NCBI Taxonomy" id="1538716"/>
    <lineage>
        <taxon>Eukaryota</taxon>
        <taxon>Metazoa</taxon>
        <taxon>Ecdysozoa</taxon>
        <taxon>Nematoda</taxon>
        <taxon>Chromadorea</taxon>
        <taxon>Rhabditida</taxon>
        <taxon>Rhabditina</taxon>
        <taxon>Diplogasteromorpha</taxon>
        <taxon>Diplogasteroidea</taxon>
        <taxon>Neodiplogasteridae</taxon>
        <taxon>Pristionchus</taxon>
    </lineage>
</organism>
<proteinExistence type="predicted"/>
<evidence type="ECO:0000313" key="1">
    <source>
        <dbReference type="EMBL" id="GMT16968.1"/>
    </source>
</evidence>
<evidence type="ECO:0000313" key="2">
    <source>
        <dbReference type="Proteomes" id="UP001432322"/>
    </source>
</evidence>
<keyword evidence="2" id="KW-1185">Reference proteome</keyword>